<sequence length="76" mass="8754">MTVNPIAALRARFPREHTAVIYRGGPAVERVQRFGRTRWMVDGVELAEGNAQAVLHRAQARVDARRRECAERFRRP</sequence>
<dbReference type="AlphaFoldDB" id="A0A7Y6F503"/>
<keyword evidence="2" id="KW-1185">Reference proteome</keyword>
<dbReference type="Proteomes" id="UP000540128">
    <property type="component" value="Unassembled WGS sequence"/>
</dbReference>
<evidence type="ECO:0000313" key="1">
    <source>
        <dbReference type="EMBL" id="NUV31938.1"/>
    </source>
</evidence>
<gene>
    <name evidence="1" type="ORF">G6W59_27225</name>
</gene>
<proteinExistence type="predicted"/>
<reference evidence="1 2" key="1">
    <citation type="submission" date="2020-03" db="EMBL/GenBank/DDBJ databases">
        <title>Complete genome sequence of sixteen Streptomyces strains facilitates identification of candidate genes involved in plant growth-promotion in grain legumes and cereals.</title>
        <authorList>
            <person name="Gopalakrishnan S."/>
            <person name="Thakur V."/>
            <person name="Saxena R."/>
            <person name="Vadlamudi S."/>
            <person name="Purohit S."/>
            <person name="Kumar V."/>
            <person name="Rathore A."/>
            <person name="Chitikineni A."/>
            <person name="Varshney R.K."/>
        </authorList>
    </citation>
    <scope>NUCLEOTIDE SEQUENCE [LARGE SCALE GENOMIC DNA]</scope>
    <source>
        <strain evidence="1 2">KAI-180</strain>
    </source>
</reference>
<dbReference type="RefSeq" id="WP_191835111.1">
    <property type="nucleotide sequence ID" value="NZ_JAANNT010000035.1"/>
</dbReference>
<protein>
    <submittedName>
        <fullName evidence="1">Uncharacterized protein</fullName>
    </submittedName>
</protein>
<name>A0A7Y6F503_9ACTN</name>
<comment type="caution">
    <text evidence="1">The sequence shown here is derived from an EMBL/GenBank/DDBJ whole genome shotgun (WGS) entry which is preliminary data.</text>
</comment>
<accession>A0A7Y6F503</accession>
<evidence type="ECO:0000313" key="2">
    <source>
        <dbReference type="Proteomes" id="UP000540128"/>
    </source>
</evidence>
<dbReference type="EMBL" id="JAANNT010000035">
    <property type="protein sequence ID" value="NUV31938.1"/>
    <property type="molecule type" value="Genomic_DNA"/>
</dbReference>
<organism evidence="1 2">
    <name type="scientific">Streptomyces odorifer</name>
    <dbReference type="NCBI Taxonomy" id="53450"/>
    <lineage>
        <taxon>Bacteria</taxon>
        <taxon>Bacillati</taxon>
        <taxon>Actinomycetota</taxon>
        <taxon>Actinomycetes</taxon>
        <taxon>Kitasatosporales</taxon>
        <taxon>Streptomycetaceae</taxon>
        <taxon>Streptomyces</taxon>
        <taxon>Streptomyces albidoflavus group</taxon>
    </lineage>
</organism>